<dbReference type="RefSeq" id="WP_380231607.1">
    <property type="nucleotide sequence ID" value="NZ_JBHSVH010000002.1"/>
</dbReference>
<dbReference type="InterPro" id="IPR009959">
    <property type="entry name" value="Cyclase_SnoaL-like"/>
</dbReference>
<dbReference type="SUPFAM" id="SSF54427">
    <property type="entry name" value="NTF2-like"/>
    <property type="match status" value="1"/>
</dbReference>
<keyword evidence="2" id="KW-1185">Reference proteome</keyword>
<dbReference type="PANTHER" id="PTHR38436:SF1">
    <property type="entry name" value="ESTER CYCLASE"/>
    <property type="match status" value="1"/>
</dbReference>
<dbReference type="EMBL" id="JBHTAJ010000036">
    <property type="protein sequence ID" value="MFC7181764.1"/>
    <property type="molecule type" value="Genomic_DNA"/>
</dbReference>
<dbReference type="InterPro" id="IPR032710">
    <property type="entry name" value="NTF2-like_dom_sf"/>
</dbReference>
<comment type="caution">
    <text evidence="1">The sequence shown here is derived from an EMBL/GenBank/DDBJ whole genome shotgun (WGS) entry which is preliminary data.</text>
</comment>
<organism evidence="1 2">
    <name type="scientific">Kitasatospora paranensis</name>
    <dbReference type="NCBI Taxonomy" id="258053"/>
    <lineage>
        <taxon>Bacteria</taxon>
        <taxon>Bacillati</taxon>
        <taxon>Actinomycetota</taxon>
        <taxon>Actinomycetes</taxon>
        <taxon>Kitasatosporales</taxon>
        <taxon>Streptomycetaceae</taxon>
        <taxon>Kitasatospora</taxon>
    </lineage>
</organism>
<sequence length="230" mass="26259">MTFVQIIEGRTDRVDELDRLMDSWAEQTRGRRTANHAVVGTDRADARHFVEIVEFASYEEAMRNSALPETDRIFHEMVALCDEPPTFTDLDVVRDEQMNKRTVGRLFEGLPAGSMDMLDGMVAADYRDHDIAKDGVTEGRDGLRQVVTAWRTGFDFAFTVESLLADGDEVAVRWSWTGMHQGEFMGLPATDKKVEMTGVTIFRFQDGMIQEGWWQWDNVSVMRQLGLLRL</sequence>
<dbReference type="Proteomes" id="UP001596435">
    <property type="component" value="Unassembled WGS sequence"/>
</dbReference>
<evidence type="ECO:0000313" key="2">
    <source>
        <dbReference type="Proteomes" id="UP001596435"/>
    </source>
</evidence>
<dbReference type="PANTHER" id="PTHR38436">
    <property type="entry name" value="POLYKETIDE CYCLASE SNOAL-LIKE DOMAIN"/>
    <property type="match status" value="1"/>
</dbReference>
<protein>
    <submittedName>
        <fullName evidence="1">Ester cyclase</fullName>
    </submittedName>
</protein>
<evidence type="ECO:0000313" key="1">
    <source>
        <dbReference type="EMBL" id="MFC7181764.1"/>
    </source>
</evidence>
<reference evidence="2" key="1">
    <citation type="journal article" date="2019" name="Int. J. Syst. Evol. Microbiol.">
        <title>The Global Catalogue of Microorganisms (GCM) 10K type strain sequencing project: providing services to taxonomists for standard genome sequencing and annotation.</title>
        <authorList>
            <consortium name="The Broad Institute Genomics Platform"/>
            <consortium name="The Broad Institute Genome Sequencing Center for Infectious Disease"/>
            <person name="Wu L."/>
            <person name="Ma J."/>
        </authorList>
    </citation>
    <scope>NUCLEOTIDE SEQUENCE [LARGE SCALE GENOMIC DNA]</scope>
    <source>
        <strain evidence="2">CGMCC 1.12859</strain>
    </source>
</reference>
<accession>A0ABW2FWV1</accession>
<gene>
    <name evidence="1" type="ORF">ACFQMG_19625</name>
</gene>
<proteinExistence type="predicted"/>
<dbReference type="Gene3D" id="3.10.450.50">
    <property type="match status" value="1"/>
</dbReference>
<name>A0ABW2FWV1_9ACTN</name>
<dbReference type="Pfam" id="PF07366">
    <property type="entry name" value="SnoaL"/>
    <property type="match status" value="1"/>
</dbReference>